<gene>
    <name evidence="1" type="ORF">BDK51DRAFT_30652</name>
</gene>
<name>A0A4P9WNZ0_9FUNG</name>
<proteinExistence type="predicted"/>
<keyword evidence="2" id="KW-1185">Reference proteome</keyword>
<sequence length="400" mass="43369">MHQGGSSSSVHTHGAGLPPLSFYIGPRLSRTATQPPFGGSGDAMVAKIGGSICMNGCRQHLLPLYFLIAEFKQAEKYGELAIRTAGTKQHDLVMRHNESQSEQAIVGIHTLPPLPTGGGVVLKLCRHIQKAAAKSHKTRESLHRHRGEKILLGGSRVPQQGEFNSPLAWLFGTLGLSTEVEDVGTLKHIASEGIDAKGAKVDKRHKHFAPLSAGLPGILSIEHLESSTQPNFSSRWAGYSSRWMEPIGVEGMLGTGPLRISRTSVKISAPVSSPIQERVLLLDFIEREEENPAIREVDYGKREGCQLDGEAAIPSESSAFAAFFFCCGFFFSATASSLPFELREAISQGPLSVETYSSTFESEAVSSKTSDSQLLVEFDSKDLIFSFSTSEEPESLHYRG</sequence>
<dbReference type="AlphaFoldDB" id="A0A4P9WNZ0"/>
<dbReference type="Proteomes" id="UP000269721">
    <property type="component" value="Unassembled WGS sequence"/>
</dbReference>
<reference evidence="2" key="1">
    <citation type="journal article" date="2018" name="Nat. Microbiol.">
        <title>Leveraging single-cell genomics to expand the fungal tree of life.</title>
        <authorList>
            <person name="Ahrendt S.R."/>
            <person name="Quandt C.A."/>
            <person name="Ciobanu D."/>
            <person name="Clum A."/>
            <person name="Salamov A."/>
            <person name="Andreopoulos B."/>
            <person name="Cheng J.F."/>
            <person name="Woyke T."/>
            <person name="Pelin A."/>
            <person name="Henrissat B."/>
            <person name="Reynolds N.K."/>
            <person name="Benny G.L."/>
            <person name="Smith M.E."/>
            <person name="James T.Y."/>
            <person name="Grigoriev I.V."/>
        </authorList>
    </citation>
    <scope>NUCLEOTIDE SEQUENCE [LARGE SCALE GENOMIC DNA]</scope>
</reference>
<dbReference type="EMBL" id="KZ993970">
    <property type="protein sequence ID" value="RKO94212.1"/>
    <property type="molecule type" value="Genomic_DNA"/>
</dbReference>
<organism evidence="1 2">
    <name type="scientific">Blyttiomyces helicus</name>
    <dbReference type="NCBI Taxonomy" id="388810"/>
    <lineage>
        <taxon>Eukaryota</taxon>
        <taxon>Fungi</taxon>
        <taxon>Fungi incertae sedis</taxon>
        <taxon>Chytridiomycota</taxon>
        <taxon>Chytridiomycota incertae sedis</taxon>
        <taxon>Chytridiomycetes</taxon>
        <taxon>Chytridiomycetes incertae sedis</taxon>
        <taxon>Blyttiomyces</taxon>
    </lineage>
</organism>
<accession>A0A4P9WNZ0</accession>
<evidence type="ECO:0000313" key="1">
    <source>
        <dbReference type="EMBL" id="RKO94212.1"/>
    </source>
</evidence>
<evidence type="ECO:0000313" key="2">
    <source>
        <dbReference type="Proteomes" id="UP000269721"/>
    </source>
</evidence>
<protein>
    <submittedName>
        <fullName evidence="1">Uncharacterized protein</fullName>
    </submittedName>
</protein>